<organism evidence="1 2">
    <name type="scientific">Paenibacillus hodogayensis</name>
    <dbReference type="NCBI Taxonomy" id="279208"/>
    <lineage>
        <taxon>Bacteria</taxon>
        <taxon>Bacillati</taxon>
        <taxon>Bacillota</taxon>
        <taxon>Bacilli</taxon>
        <taxon>Bacillales</taxon>
        <taxon>Paenibacillaceae</taxon>
        <taxon>Paenibacillus</taxon>
    </lineage>
</organism>
<accession>A0ABV5W1M2</accession>
<evidence type="ECO:0000313" key="2">
    <source>
        <dbReference type="Proteomes" id="UP001589619"/>
    </source>
</evidence>
<dbReference type="EMBL" id="JBHMAG010000014">
    <property type="protein sequence ID" value="MFB9754250.1"/>
    <property type="molecule type" value="Genomic_DNA"/>
</dbReference>
<sequence>MSRSIRKVLKAGCGGEQRQTIATNRPVNKNYFGSKPFRWGDIQAYEVTFLGKGNRSSLTAFAKLNFLERSKKAGHVARLLKSIDKLGEPALSSQRK</sequence>
<gene>
    <name evidence="1" type="ORF">ACFFNY_21990</name>
</gene>
<name>A0ABV5W1M2_9BACL</name>
<dbReference type="Proteomes" id="UP001589619">
    <property type="component" value="Unassembled WGS sequence"/>
</dbReference>
<reference evidence="1 2" key="1">
    <citation type="submission" date="2024-09" db="EMBL/GenBank/DDBJ databases">
        <authorList>
            <person name="Sun Q."/>
            <person name="Mori K."/>
        </authorList>
    </citation>
    <scope>NUCLEOTIDE SEQUENCE [LARGE SCALE GENOMIC DNA]</scope>
    <source>
        <strain evidence="1 2">JCM 12520</strain>
    </source>
</reference>
<proteinExistence type="predicted"/>
<comment type="caution">
    <text evidence="1">The sequence shown here is derived from an EMBL/GenBank/DDBJ whole genome shotgun (WGS) entry which is preliminary data.</text>
</comment>
<dbReference type="RefSeq" id="WP_344913980.1">
    <property type="nucleotide sequence ID" value="NZ_BAAAYO010000013.1"/>
</dbReference>
<keyword evidence="2" id="KW-1185">Reference proteome</keyword>
<evidence type="ECO:0000313" key="1">
    <source>
        <dbReference type="EMBL" id="MFB9754250.1"/>
    </source>
</evidence>
<protein>
    <submittedName>
        <fullName evidence="1">Uncharacterized protein</fullName>
    </submittedName>
</protein>